<protein>
    <submittedName>
        <fullName evidence="1">Uncharacterized protein</fullName>
    </submittedName>
</protein>
<dbReference type="Proteomes" id="UP000011760">
    <property type="component" value="Chromosome"/>
</dbReference>
<evidence type="ECO:0000313" key="1">
    <source>
        <dbReference type="EMBL" id="AGG66339.1"/>
    </source>
</evidence>
<dbReference type="AlphaFoldDB" id="M1UK87"/>
<sequence length="61" mass="6957">MGNKALKVRKKLESGKVKKKCCRDNPRCSSCPTVAHRLRKEQALTLDDAALLKALKHARRW</sequence>
<dbReference type="HOGENOM" id="CLU_193822_2_0_11"/>
<dbReference type="eggNOG" id="ENOG50303FT">
    <property type="taxonomic scope" value="Bacteria"/>
</dbReference>
<gene>
    <name evidence="1" type="ORF">H924_04465</name>
</gene>
<dbReference type="RefSeq" id="WP_015650774.1">
    <property type="nucleotide sequence ID" value="NC_020506.1"/>
</dbReference>
<name>M1UK87_9CORY</name>
<proteinExistence type="predicted"/>
<dbReference type="PATRIC" id="fig|1121353.3.peg.915"/>
<dbReference type="OrthoDB" id="4426164at2"/>
<organism evidence="1 2">
    <name type="scientific">Corynebacterium callunae DSM 20147</name>
    <dbReference type="NCBI Taxonomy" id="1121353"/>
    <lineage>
        <taxon>Bacteria</taxon>
        <taxon>Bacillati</taxon>
        <taxon>Actinomycetota</taxon>
        <taxon>Actinomycetes</taxon>
        <taxon>Mycobacteriales</taxon>
        <taxon>Corynebacteriaceae</taxon>
        <taxon>Corynebacterium</taxon>
    </lineage>
</organism>
<dbReference type="EMBL" id="CP004354">
    <property type="protein sequence ID" value="AGG66339.1"/>
    <property type="molecule type" value="Genomic_DNA"/>
</dbReference>
<reference evidence="1 2" key="1">
    <citation type="submission" date="2013-02" db="EMBL/GenBank/DDBJ databases">
        <title>The complete genome sequence of Corynebacterium callunae DSM 20147.</title>
        <authorList>
            <person name="Ruckert C."/>
            <person name="Albersmeier A."/>
            <person name="Kalinowski J."/>
        </authorList>
    </citation>
    <scope>NUCLEOTIDE SEQUENCE [LARGE SCALE GENOMIC DNA]</scope>
    <source>
        <strain evidence="1 2">DSM 20147</strain>
    </source>
</reference>
<evidence type="ECO:0000313" key="2">
    <source>
        <dbReference type="Proteomes" id="UP000011760"/>
    </source>
</evidence>
<keyword evidence="2" id="KW-1185">Reference proteome</keyword>
<accession>M1UK87</accession>
<dbReference type="STRING" id="1121353.H924_04465"/>
<dbReference type="KEGG" id="ccn:H924_04465"/>